<evidence type="ECO:0000313" key="7">
    <source>
        <dbReference type="Proteomes" id="UP000295341"/>
    </source>
</evidence>
<dbReference type="PROSITE" id="PS51257">
    <property type="entry name" value="PROKAR_LIPOPROTEIN"/>
    <property type="match status" value="1"/>
</dbReference>
<proteinExistence type="predicted"/>
<evidence type="ECO:0000256" key="4">
    <source>
        <dbReference type="SAM" id="SignalP"/>
    </source>
</evidence>
<evidence type="ECO:0000313" key="6">
    <source>
        <dbReference type="EMBL" id="TDU28400.1"/>
    </source>
</evidence>
<feature type="coiled-coil region" evidence="3">
    <location>
        <begin position="69"/>
        <end position="122"/>
    </location>
</feature>
<evidence type="ECO:0000256" key="2">
    <source>
        <dbReference type="ARBA" id="ARBA00023054"/>
    </source>
</evidence>
<dbReference type="InterPro" id="IPR030190">
    <property type="entry name" value="MacA_alpha-hairpin_sf"/>
</dbReference>
<keyword evidence="2 3" id="KW-0175">Coiled coil</keyword>
<dbReference type="Gene3D" id="6.10.140.1990">
    <property type="match status" value="1"/>
</dbReference>
<dbReference type="Proteomes" id="UP000295341">
    <property type="component" value="Unassembled WGS sequence"/>
</dbReference>
<dbReference type="AlphaFoldDB" id="A0A4R7P5V1"/>
<sequence>MRSIGLGIGMALLALALAGCDKTADSSITGYVEALYLRPAPASGGRMTSLAVDRGATVKAGQPLFALDADREQAAVAEAQARIEAQSARVADLDKGGRPEELAVIRAQLQQAEAQLKLSTATAKRQASLAAQKLVSAEALDTANTTQARDSAHVAELKRQLDVAELTGRSDAIEAARQDVAAAQAQLAQAQWALAQKSVAAPADGSIEDVYFRAGEWVNAGQPVLALLPPANRRLRFFVPQQRLAEFAQGRSVHARCDGCGEAIAATVNFVAAQAEFAPPVLFDRHQRSRLVYRVEALPAAADALRLHPGQPVDVSADGA</sequence>
<dbReference type="GO" id="GO:0019898">
    <property type="term" value="C:extrinsic component of membrane"/>
    <property type="evidence" value="ECO:0007669"/>
    <property type="project" value="InterPro"/>
</dbReference>
<dbReference type="GO" id="GO:1990961">
    <property type="term" value="P:xenobiotic detoxification by transmembrane export across the plasma membrane"/>
    <property type="evidence" value="ECO:0007669"/>
    <property type="project" value="InterPro"/>
</dbReference>
<dbReference type="GO" id="GO:0030313">
    <property type="term" value="C:cell envelope"/>
    <property type="evidence" value="ECO:0007669"/>
    <property type="project" value="UniProtKB-SubCell"/>
</dbReference>
<dbReference type="InterPro" id="IPR050465">
    <property type="entry name" value="UPF0194_transport"/>
</dbReference>
<feature type="domain" description="YbhG-like alpha-helical hairpin" evidence="5">
    <location>
        <begin position="68"/>
        <end position="193"/>
    </location>
</feature>
<dbReference type="InterPro" id="IPR059052">
    <property type="entry name" value="HH_YbhG-like"/>
</dbReference>
<dbReference type="EMBL" id="SOBT01000009">
    <property type="protein sequence ID" value="TDU28400.1"/>
    <property type="molecule type" value="Genomic_DNA"/>
</dbReference>
<gene>
    <name evidence="6" type="ORF">DFR24_2769</name>
</gene>
<protein>
    <submittedName>
        <fullName evidence="6">HlyD family secretion protein</fullName>
    </submittedName>
</protein>
<dbReference type="GO" id="GO:1990195">
    <property type="term" value="C:macrolide transmembrane transporter complex"/>
    <property type="evidence" value="ECO:0007669"/>
    <property type="project" value="InterPro"/>
</dbReference>
<dbReference type="Gene3D" id="2.40.30.170">
    <property type="match status" value="1"/>
</dbReference>
<dbReference type="Pfam" id="PF25881">
    <property type="entry name" value="HH_YBHG"/>
    <property type="match status" value="1"/>
</dbReference>
<name>A0A4R7P5V1_9GAMM</name>
<dbReference type="SUPFAM" id="SSF111369">
    <property type="entry name" value="HlyD-like secretion proteins"/>
    <property type="match status" value="2"/>
</dbReference>
<comment type="caution">
    <text evidence="6">The sequence shown here is derived from an EMBL/GenBank/DDBJ whole genome shotgun (WGS) entry which is preliminary data.</text>
</comment>
<dbReference type="PANTHER" id="PTHR32347">
    <property type="entry name" value="EFFLUX SYSTEM COMPONENT YKNX-RELATED"/>
    <property type="match status" value="1"/>
</dbReference>
<feature type="signal peptide" evidence="4">
    <location>
        <begin position="1"/>
        <end position="18"/>
    </location>
</feature>
<evidence type="ECO:0000259" key="5">
    <source>
        <dbReference type="Pfam" id="PF25881"/>
    </source>
</evidence>
<keyword evidence="7" id="KW-1185">Reference proteome</keyword>
<organism evidence="6 7">
    <name type="scientific">Panacagrimonas perspica</name>
    <dbReference type="NCBI Taxonomy" id="381431"/>
    <lineage>
        <taxon>Bacteria</taxon>
        <taxon>Pseudomonadati</taxon>
        <taxon>Pseudomonadota</taxon>
        <taxon>Gammaproteobacteria</taxon>
        <taxon>Nevskiales</taxon>
        <taxon>Nevskiaceae</taxon>
        <taxon>Panacagrimonas</taxon>
    </lineage>
</organism>
<comment type="subcellular location">
    <subcellularLocation>
        <location evidence="1">Cell envelope</location>
    </subcellularLocation>
</comment>
<dbReference type="PANTHER" id="PTHR32347:SF23">
    <property type="entry name" value="BLL5650 PROTEIN"/>
    <property type="match status" value="1"/>
</dbReference>
<dbReference type="RefSeq" id="WP_168710488.1">
    <property type="nucleotide sequence ID" value="NZ_MWIN01000051.1"/>
</dbReference>
<accession>A0A4R7P5V1</accession>
<evidence type="ECO:0000256" key="3">
    <source>
        <dbReference type="SAM" id="Coils"/>
    </source>
</evidence>
<reference evidence="6 7" key="1">
    <citation type="submission" date="2019-03" db="EMBL/GenBank/DDBJ databases">
        <title>Genomic Encyclopedia of Type Strains, Phase IV (KMG-IV): sequencing the most valuable type-strain genomes for metagenomic binning, comparative biology and taxonomic classification.</title>
        <authorList>
            <person name="Goeker M."/>
        </authorList>
    </citation>
    <scope>NUCLEOTIDE SEQUENCE [LARGE SCALE GENOMIC DNA]</scope>
    <source>
        <strain evidence="6 7">DSM 26377</strain>
    </source>
</reference>
<keyword evidence="4" id="KW-0732">Signal</keyword>
<feature type="chain" id="PRO_5030099555" evidence="4">
    <location>
        <begin position="19"/>
        <end position="320"/>
    </location>
</feature>
<evidence type="ECO:0000256" key="1">
    <source>
        <dbReference type="ARBA" id="ARBA00004196"/>
    </source>
</evidence>
<dbReference type="Gene3D" id="2.40.50.100">
    <property type="match status" value="1"/>
</dbReference>